<dbReference type="PROSITE" id="PS51846">
    <property type="entry name" value="CNNM"/>
    <property type="match status" value="1"/>
</dbReference>
<evidence type="ECO:0000313" key="10">
    <source>
        <dbReference type="Proteomes" id="UP000694001"/>
    </source>
</evidence>
<dbReference type="SMART" id="SM01091">
    <property type="entry name" value="CorC_HlyC"/>
    <property type="match status" value="1"/>
</dbReference>
<evidence type="ECO:0000256" key="2">
    <source>
        <dbReference type="ARBA" id="ARBA00022737"/>
    </source>
</evidence>
<keyword evidence="5 6" id="KW-1133">Transmembrane helix</keyword>
<evidence type="ECO:0000256" key="5">
    <source>
        <dbReference type="PROSITE-ProRule" id="PRU01193"/>
    </source>
</evidence>
<comment type="similarity">
    <text evidence="1">Belongs to the UPF0053 family. Hemolysin C subfamily.</text>
</comment>
<keyword evidence="5 6" id="KW-0812">Transmembrane</keyword>
<sequence>MDVALEILIIALLIAVNGLLAMSELAVVSSRKARLRAMARKGVRGAAAALALAEDPQRFLPTVQVGITLVGVLAGAVGGATLAFRLGALLDDLVFLAPHGATVAFALVVATITLASIVLGEIVPKTLALRRPEPLAAATAPLLAALARLAGPAVWLLQSLSGAVLRLFGTAKPAETAITEEEVKALVQESAAAGVIEQEERHMIERVLRLADRSVRAVMTPRTEVAWLDRSDPPGEIAARIRALPPTRLVVCEGTLDNVIGVVRAKDLLDQLLAGEALNLDAALRRPPALPDTMSVLAALEILRNEPLGLALVVDEYGSFEGVVTAADMLAAIVGELAAGAGEEAPTCTRRADGSWLMDGMLPADEVRSRLGLASLPDEGEYNTLGGMILTLAGRIPAEGDQVIWQDHVFEIVDMDGRRIDKVIVRPAPSAVPDV</sequence>
<feature type="transmembrane region" description="Helical" evidence="6">
    <location>
        <begin position="6"/>
        <end position="28"/>
    </location>
</feature>
<dbReference type="Pfam" id="PF01595">
    <property type="entry name" value="CNNM"/>
    <property type="match status" value="1"/>
</dbReference>
<dbReference type="PROSITE" id="PS51371">
    <property type="entry name" value="CBS"/>
    <property type="match status" value="2"/>
</dbReference>
<dbReference type="Pfam" id="PF03471">
    <property type="entry name" value="CorC_HlyC"/>
    <property type="match status" value="1"/>
</dbReference>
<keyword evidence="3 4" id="KW-0129">CBS domain</keyword>
<keyword evidence="2" id="KW-0677">Repeat</keyword>
<evidence type="ECO:0000259" key="8">
    <source>
        <dbReference type="PROSITE" id="PS51846"/>
    </source>
</evidence>
<dbReference type="KEGG" id="elio:KO353_00550"/>
<evidence type="ECO:0000313" key="9">
    <source>
        <dbReference type="EMBL" id="QXM24805.1"/>
    </source>
</evidence>
<dbReference type="AlphaFoldDB" id="A0A975YJH3"/>
<dbReference type="InterPro" id="IPR005170">
    <property type="entry name" value="Transptr-assoc_dom"/>
</dbReference>
<name>A0A975YJH3_9PROT</name>
<evidence type="ECO:0000259" key="7">
    <source>
        <dbReference type="PROSITE" id="PS51371"/>
    </source>
</evidence>
<keyword evidence="5 6" id="KW-0472">Membrane</keyword>
<dbReference type="InterPro" id="IPR002550">
    <property type="entry name" value="CNNM"/>
</dbReference>
<feature type="domain" description="CBS" evidence="7">
    <location>
        <begin position="283"/>
        <end position="339"/>
    </location>
</feature>
<feature type="domain" description="CNNM transmembrane" evidence="8">
    <location>
        <begin position="1"/>
        <end position="200"/>
    </location>
</feature>
<gene>
    <name evidence="9" type="ORF">KO353_00550</name>
</gene>
<accession>A0A975YJH3</accession>
<dbReference type="EMBL" id="CP076448">
    <property type="protein sequence ID" value="QXM24805.1"/>
    <property type="molecule type" value="Genomic_DNA"/>
</dbReference>
<keyword evidence="10" id="KW-1185">Reference proteome</keyword>
<feature type="transmembrane region" description="Helical" evidence="6">
    <location>
        <begin position="135"/>
        <end position="157"/>
    </location>
</feature>
<protein>
    <submittedName>
        <fullName evidence="9">Hemolysin family protein</fullName>
    </submittedName>
</protein>
<evidence type="ECO:0000256" key="6">
    <source>
        <dbReference type="SAM" id="Phobius"/>
    </source>
</evidence>
<feature type="transmembrane region" description="Helical" evidence="6">
    <location>
        <begin position="104"/>
        <end position="123"/>
    </location>
</feature>
<dbReference type="Pfam" id="PF00571">
    <property type="entry name" value="CBS"/>
    <property type="match status" value="2"/>
</dbReference>
<dbReference type="RefSeq" id="WP_218285862.1">
    <property type="nucleotide sequence ID" value="NZ_CP076448.1"/>
</dbReference>
<dbReference type="Proteomes" id="UP000694001">
    <property type="component" value="Chromosome"/>
</dbReference>
<dbReference type="CDD" id="cd04590">
    <property type="entry name" value="CBS_pair_CorC_HlyC_assoc"/>
    <property type="match status" value="1"/>
</dbReference>
<organism evidence="9 10">
    <name type="scientific">Elioraea tepida</name>
    <dbReference type="NCBI Taxonomy" id="2843330"/>
    <lineage>
        <taxon>Bacteria</taxon>
        <taxon>Pseudomonadati</taxon>
        <taxon>Pseudomonadota</taxon>
        <taxon>Alphaproteobacteria</taxon>
        <taxon>Acetobacterales</taxon>
        <taxon>Elioraeaceae</taxon>
        <taxon>Elioraea</taxon>
    </lineage>
</organism>
<dbReference type="SMART" id="SM00116">
    <property type="entry name" value="CBS"/>
    <property type="match status" value="2"/>
</dbReference>
<reference evidence="9" key="1">
    <citation type="submission" date="2021-06" db="EMBL/GenBank/DDBJ databases">
        <title>Elioraea tepida, sp. nov., a moderately thermophilic aerobic anoxygenic phototrophic bacterium isolated from an alkaline siliceous hot spring mat community in Yellowstone National Park, WY, USA.</title>
        <authorList>
            <person name="Saini M.K."/>
            <person name="Yoshida S."/>
            <person name="Sebastian A."/>
            <person name="Hirose S."/>
            <person name="Hara E."/>
            <person name="Tamaki H."/>
            <person name="Soulier N.T."/>
            <person name="Albert I."/>
            <person name="Hanada S."/>
            <person name="Bryant D.A."/>
            <person name="Tank M."/>
        </authorList>
    </citation>
    <scope>NUCLEOTIDE SEQUENCE</scope>
    <source>
        <strain evidence="9">MS-P2</strain>
    </source>
</reference>
<proteinExistence type="inferred from homology"/>
<evidence type="ECO:0000256" key="3">
    <source>
        <dbReference type="ARBA" id="ARBA00023122"/>
    </source>
</evidence>
<feature type="transmembrane region" description="Helical" evidence="6">
    <location>
        <begin position="65"/>
        <end position="84"/>
    </location>
</feature>
<evidence type="ECO:0000256" key="1">
    <source>
        <dbReference type="ARBA" id="ARBA00006446"/>
    </source>
</evidence>
<feature type="domain" description="CBS" evidence="7">
    <location>
        <begin position="219"/>
        <end position="278"/>
    </location>
</feature>
<dbReference type="PANTHER" id="PTHR22777:SF17">
    <property type="entry name" value="UPF0053 PROTEIN SLL0260"/>
    <property type="match status" value="1"/>
</dbReference>
<dbReference type="InterPro" id="IPR044751">
    <property type="entry name" value="Ion_transp-like_CBS"/>
</dbReference>
<dbReference type="PANTHER" id="PTHR22777">
    <property type="entry name" value="HEMOLYSIN-RELATED"/>
    <property type="match status" value="1"/>
</dbReference>
<evidence type="ECO:0000256" key="4">
    <source>
        <dbReference type="PROSITE-ProRule" id="PRU00703"/>
    </source>
</evidence>
<dbReference type="InterPro" id="IPR000644">
    <property type="entry name" value="CBS_dom"/>
</dbReference>
<dbReference type="GO" id="GO:0005886">
    <property type="term" value="C:plasma membrane"/>
    <property type="evidence" value="ECO:0007669"/>
    <property type="project" value="TreeGrafter"/>
</dbReference>